<evidence type="ECO:0000313" key="3">
    <source>
        <dbReference type="EMBL" id="SUF55528.1"/>
    </source>
</evidence>
<dbReference type="Proteomes" id="UP000254597">
    <property type="component" value="Unassembled WGS sequence"/>
</dbReference>
<evidence type="ECO:0000313" key="4">
    <source>
        <dbReference type="Proteomes" id="UP000254597"/>
    </source>
</evidence>
<dbReference type="Pfam" id="PF13402">
    <property type="entry name" value="Peptidase_M60"/>
    <property type="match status" value="1"/>
</dbReference>
<protein>
    <recommendedName>
        <fullName evidence="2">Peptidase M60 domain-containing protein</fullName>
    </recommendedName>
</protein>
<feature type="chain" id="PRO_5016838065" description="Peptidase M60 domain-containing protein" evidence="1">
    <location>
        <begin position="26"/>
        <end position="645"/>
    </location>
</feature>
<evidence type="ECO:0000259" key="2">
    <source>
        <dbReference type="PROSITE" id="PS51723"/>
    </source>
</evidence>
<reference evidence="3 4" key="1">
    <citation type="submission" date="2018-06" db="EMBL/GenBank/DDBJ databases">
        <authorList>
            <consortium name="Pathogen Informatics"/>
            <person name="Doyle S."/>
        </authorList>
    </citation>
    <scope>NUCLEOTIDE SEQUENCE [LARGE SCALE GENOMIC DNA]</scope>
    <source>
        <strain evidence="3 4">NCTC10252</strain>
    </source>
</reference>
<gene>
    <name evidence="3" type="ORF">NCTC10252_00720</name>
</gene>
<name>A0A379QJP2_SALER</name>
<dbReference type="AlphaFoldDB" id="A0A379QJP2"/>
<proteinExistence type="predicted"/>
<keyword evidence="1" id="KW-0732">Signal</keyword>
<dbReference type="SMART" id="SM01276">
    <property type="entry name" value="M60-like"/>
    <property type="match status" value="1"/>
</dbReference>
<organism evidence="3 4">
    <name type="scientific">Salmonella enterica</name>
    <name type="common">Salmonella choleraesuis</name>
    <dbReference type="NCBI Taxonomy" id="28901"/>
    <lineage>
        <taxon>Bacteria</taxon>
        <taxon>Pseudomonadati</taxon>
        <taxon>Pseudomonadota</taxon>
        <taxon>Gammaproteobacteria</taxon>
        <taxon>Enterobacterales</taxon>
        <taxon>Enterobacteriaceae</taxon>
        <taxon>Salmonella</taxon>
    </lineage>
</organism>
<dbReference type="InterPro" id="IPR042279">
    <property type="entry name" value="Pep_M60_3"/>
</dbReference>
<sequence length="645" mass="72788">MKNGKKNIVKLLLCLSALPAISVAAQPLKLTTDADESAWWTPYKESKAFNEALDEFGMTYQQLDASPDKTLSRSADVNDVLFWQKRTMAIYADAKENTYHIPVVEEHDNARHRTTVDGRAPGFFTYYYARVDDTMTLRTENQPDDVKCMSYLENDYQHPGGVDEVKLTPNGETTITFKHKGVVLLECRGVSESASLNHMNTLVTLHIVSTSAAEHPLFILGINTLEEWKNISQQVTPSGQTLLFDGRSRYYAANNVAKASKDHNIEQTLREHLLNTLRYDKLNGIDGKSSIDEALRGMNIATYNSCCWAQGGDGRIGIGFGGSIPTQSSWGEWHEFGHENQMQWSWDGLDETTVNIYSIAACRATRGEVDVKTCHENLQYNGFSWDQQAVGNFLKSGQTWNLDKEDDVFRKLMMFAELETSWPDIYPAIGKAYREINDYNNGYNKVDSNQEKIDFFVVNASKYSGHDLREFFTRWGVDYSADADDQIAKMKLPQVIEPSEEWQAALELQKGQTSTETDLVIENTATRYNTGFVANSSAIGPTSLIWSDPDWTYTTVTVPVVDKRNRQFFVKLRVQRYAGLCDTKKMNDAVGCSQGSTTTLITRYYVSDNPELPAGEYHGALHLIALDWHQQDWSGNANVTLHINI</sequence>
<feature type="signal peptide" evidence="1">
    <location>
        <begin position="1"/>
        <end position="25"/>
    </location>
</feature>
<accession>A0A379QJP2</accession>
<evidence type="ECO:0000256" key="1">
    <source>
        <dbReference type="SAM" id="SignalP"/>
    </source>
</evidence>
<dbReference type="EMBL" id="UGWP01000004">
    <property type="protein sequence ID" value="SUF55528.1"/>
    <property type="molecule type" value="Genomic_DNA"/>
</dbReference>
<feature type="domain" description="Peptidase M60" evidence="2">
    <location>
        <begin position="120"/>
        <end position="423"/>
    </location>
</feature>
<dbReference type="Gene3D" id="1.10.390.30">
    <property type="entry name" value="Peptidase M60, enhancin-like domain 3"/>
    <property type="match status" value="1"/>
</dbReference>
<dbReference type="PROSITE" id="PS51723">
    <property type="entry name" value="PEPTIDASE_M60"/>
    <property type="match status" value="1"/>
</dbReference>
<dbReference type="InterPro" id="IPR031161">
    <property type="entry name" value="Peptidase_M60_dom"/>
</dbReference>